<dbReference type="InterPro" id="IPR045097">
    <property type="entry name" value="Thymidate_synth/dCMP_Mease"/>
</dbReference>
<dbReference type="GO" id="GO:0006231">
    <property type="term" value="P:dTMP biosynthetic process"/>
    <property type="evidence" value="ECO:0007669"/>
    <property type="project" value="InterPro"/>
</dbReference>
<dbReference type="Gene3D" id="3.30.572.10">
    <property type="entry name" value="Thymidylate synthase/dCMP hydroxymethylase domain"/>
    <property type="match status" value="1"/>
</dbReference>
<dbReference type="PANTHER" id="PTHR11548">
    <property type="entry name" value="THYMIDYLATE SYNTHASE 1"/>
    <property type="match status" value="1"/>
</dbReference>
<comment type="caution">
    <text evidence="5">The sequence shown here is derived from an EMBL/GenBank/DDBJ whole genome shotgun (WGS) entry which is preliminary data.</text>
</comment>
<evidence type="ECO:0000256" key="2">
    <source>
        <dbReference type="ARBA" id="ARBA00022603"/>
    </source>
</evidence>
<evidence type="ECO:0000313" key="6">
    <source>
        <dbReference type="Proteomes" id="UP001165143"/>
    </source>
</evidence>
<keyword evidence="3" id="KW-0808">Transferase</keyword>
<dbReference type="EC" id="2.1.1.45" evidence="1"/>
<dbReference type="CDD" id="cd00351">
    <property type="entry name" value="TS_Pyrimidine_HMase"/>
    <property type="match status" value="1"/>
</dbReference>
<dbReference type="PRINTS" id="PR00108">
    <property type="entry name" value="THYMDSNTHASE"/>
</dbReference>
<accession>A0A9W6ULS4</accession>
<dbReference type="InterPro" id="IPR023451">
    <property type="entry name" value="Thymidate_synth/dCMP_Mease_dom"/>
</dbReference>
<dbReference type="GO" id="GO:0032259">
    <property type="term" value="P:methylation"/>
    <property type="evidence" value="ECO:0007669"/>
    <property type="project" value="UniProtKB-KW"/>
</dbReference>
<dbReference type="AlphaFoldDB" id="A0A9W6ULS4"/>
<proteinExistence type="predicted"/>
<keyword evidence="2" id="KW-0489">Methyltransferase</keyword>
<evidence type="ECO:0000256" key="1">
    <source>
        <dbReference type="ARBA" id="ARBA00011947"/>
    </source>
</evidence>
<dbReference type="PANTHER" id="PTHR11548:SF9">
    <property type="entry name" value="THYMIDYLATE SYNTHASE"/>
    <property type="match status" value="1"/>
</dbReference>
<dbReference type="Pfam" id="PF00303">
    <property type="entry name" value="Thymidylat_synt"/>
    <property type="match status" value="1"/>
</dbReference>
<dbReference type="SUPFAM" id="SSF55831">
    <property type="entry name" value="Thymidylate synthase/dCMP hydroxymethylase"/>
    <property type="match status" value="1"/>
</dbReference>
<name>A0A9W6ULS4_9ACTN</name>
<feature type="domain" description="Thymidylate synthase/dCMP hydroxymethylase" evidence="4">
    <location>
        <begin position="18"/>
        <end position="220"/>
    </location>
</feature>
<organism evidence="5 6">
    <name type="scientific">Kitasatospora phosalacinea</name>
    <dbReference type="NCBI Taxonomy" id="2065"/>
    <lineage>
        <taxon>Bacteria</taxon>
        <taxon>Bacillati</taxon>
        <taxon>Actinomycetota</taxon>
        <taxon>Actinomycetes</taxon>
        <taxon>Kitasatosporales</taxon>
        <taxon>Streptomycetaceae</taxon>
        <taxon>Kitasatospora</taxon>
    </lineage>
</organism>
<sequence length="322" mass="35800">MFVTTADSANALFTRAGKAILSQGRSVAPRGMATAELMGAYLKLTNPAARMVHLDPYRVLNPAFAAAETVWILSGSSADWIHDFNSRLAGLTDHGALQGAYGPRLRRWHGQLDQLDYVRRQLTRDGESRRAVVQIFDPGRDTAGHKDVPCTLGYRFYLREGRLEMHTSMRSQDVWLGLPYDLITTTVLHELMAGWLGAEVGDYHHHVDSLHLYAQHQDTAWSLAADAPASPAWQPLGIPWEDFDLVLKQVIVGEAVGHPVWDGFAAVLASYRLWKAGHRDEARARAAEATGPLPETLALWYDQREQKIPLAKMPIPAIPAKR</sequence>
<dbReference type="InterPro" id="IPR000398">
    <property type="entry name" value="Thymidylate_synthase"/>
</dbReference>
<dbReference type="GO" id="GO:0005829">
    <property type="term" value="C:cytosol"/>
    <property type="evidence" value="ECO:0007669"/>
    <property type="project" value="TreeGrafter"/>
</dbReference>
<dbReference type="GO" id="GO:0004799">
    <property type="term" value="F:thymidylate synthase activity"/>
    <property type="evidence" value="ECO:0007669"/>
    <property type="project" value="UniProtKB-EC"/>
</dbReference>
<dbReference type="InterPro" id="IPR036926">
    <property type="entry name" value="Thymidate_synth/dCMP_Mease_sf"/>
</dbReference>
<dbReference type="EMBL" id="BSRX01000004">
    <property type="protein sequence ID" value="GLW52904.1"/>
    <property type="molecule type" value="Genomic_DNA"/>
</dbReference>
<dbReference type="Proteomes" id="UP001165143">
    <property type="component" value="Unassembled WGS sequence"/>
</dbReference>
<evidence type="ECO:0000313" key="5">
    <source>
        <dbReference type="EMBL" id="GLW52904.1"/>
    </source>
</evidence>
<protein>
    <recommendedName>
        <fullName evidence="1">thymidylate synthase</fullName>
        <ecNumber evidence="1">2.1.1.45</ecNumber>
    </recommendedName>
</protein>
<dbReference type="RefSeq" id="WP_063737487.1">
    <property type="nucleotide sequence ID" value="NZ_BSRX01000004.1"/>
</dbReference>
<dbReference type="OrthoDB" id="9774633at2"/>
<gene>
    <name evidence="5" type="ORF">Kpho01_09150</name>
</gene>
<evidence type="ECO:0000259" key="4">
    <source>
        <dbReference type="Pfam" id="PF00303"/>
    </source>
</evidence>
<reference evidence="5" key="1">
    <citation type="submission" date="2023-02" db="EMBL/GenBank/DDBJ databases">
        <title>Kitasatospora phosalacinea NBRC 14362.</title>
        <authorList>
            <person name="Ichikawa N."/>
            <person name="Sato H."/>
            <person name="Tonouchi N."/>
        </authorList>
    </citation>
    <scope>NUCLEOTIDE SEQUENCE</scope>
    <source>
        <strain evidence="5">NBRC 14362</strain>
    </source>
</reference>
<evidence type="ECO:0000256" key="3">
    <source>
        <dbReference type="ARBA" id="ARBA00022679"/>
    </source>
</evidence>